<evidence type="ECO:0000313" key="2">
    <source>
        <dbReference type="EMBL" id="KAK4134556.1"/>
    </source>
</evidence>
<dbReference type="Proteomes" id="UP001304895">
    <property type="component" value="Unassembled WGS sequence"/>
</dbReference>
<gene>
    <name evidence="2" type="ORF">BT67DRAFT_297510</name>
</gene>
<reference evidence="2" key="1">
    <citation type="journal article" date="2023" name="Mol. Phylogenet. Evol.">
        <title>Genome-scale phylogeny and comparative genomics of the fungal order Sordariales.</title>
        <authorList>
            <person name="Hensen N."/>
            <person name="Bonometti L."/>
            <person name="Westerberg I."/>
            <person name="Brannstrom I.O."/>
            <person name="Guillou S."/>
            <person name="Cros-Aarteil S."/>
            <person name="Calhoun S."/>
            <person name="Haridas S."/>
            <person name="Kuo A."/>
            <person name="Mondo S."/>
            <person name="Pangilinan J."/>
            <person name="Riley R."/>
            <person name="LaButti K."/>
            <person name="Andreopoulos B."/>
            <person name="Lipzen A."/>
            <person name="Chen C."/>
            <person name="Yan M."/>
            <person name="Daum C."/>
            <person name="Ng V."/>
            <person name="Clum A."/>
            <person name="Steindorff A."/>
            <person name="Ohm R.A."/>
            <person name="Martin F."/>
            <person name="Silar P."/>
            <person name="Natvig D.O."/>
            <person name="Lalanne C."/>
            <person name="Gautier V."/>
            <person name="Ament-Velasquez S.L."/>
            <person name="Kruys A."/>
            <person name="Hutchinson M.I."/>
            <person name="Powell A.J."/>
            <person name="Barry K."/>
            <person name="Miller A.N."/>
            <person name="Grigoriev I.V."/>
            <person name="Debuchy R."/>
            <person name="Gladieux P."/>
            <person name="Hiltunen Thoren M."/>
            <person name="Johannesson H."/>
        </authorList>
    </citation>
    <scope>NUCLEOTIDE SEQUENCE</scope>
    <source>
        <strain evidence="2">CBS 123565</strain>
    </source>
</reference>
<dbReference type="Pfam" id="PF09724">
    <property type="entry name" value="Dcc1"/>
    <property type="match status" value="1"/>
</dbReference>
<evidence type="ECO:0000313" key="3">
    <source>
        <dbReference type="Proteomes" id="UP001304895"/>
    </source>
</evidence>
<protein>
    <submittedName>
        <fullName evidence="2">Uncharacterized protein</fullName>
    </submittedName>
</protein>
<sequence>MSKTQPDNTGIPFSHAPTGTGYKLVELPPELLELLESPNPPTYGKKKTTSLTLHPSATTALLKTPSKTYSLRQKNTSNALILLTPTPTAAATTQGGNGLVGGGDFAESGGLDAIATVHETIELVAGEGQLIPGHAQ</sequence>
<organism evidence="2 3">
    <name type="scientific">Trichocladium antarcticum</name>
    <dbReference type="NCBI Taxonomy" id="1450529"/>
    <lineage>
        <taxon>Eukaryota</taxon>
        <taxon>Fungi</taxon>
        <taxon>Dikarya</taxon>
        <taxon>Ascomycota</taxon>
        <taxon>Pezizomycotina</taxon>
        <taxon>Sordariomycetes</taxon>
        <taxon>Sordariomycetidae</taxon>
        <taxon>Sordariales</taxon>
        <taxon>Chaetomiaceae</taxon>
        <taxon>Trichocladium</taxon>
    </lineage>
</organism>
<dbReference type="AlphaFoldDB" id="A0AAN6ZE93"/>
<dbReference type="GO" id="GO:0031390">
    <property type="term" value="C:Ctf18 RFC-like complex"/>
    <property type="evidence" value="ECO:0007669"/>
    <property type="project" value="InterPro"/>
</dbReference>
<dbReference type="InterPro" id="IPR019128">
    <property type="entry name" value="Dcc1"/>
</dbReference>
<dbReference type="GO" id="GO:0007064">
    <property type="term" value="P:mitotic sister chromatid cohesion"/>
    <property type="evidence" value="ECO:0007669"/>
    <property type="project" value="InterPro"/>
</dbReference>
<reference evidence="2" key="2">
    <citation type="submission" date="2023-05" db="EMBL/GenBank/DDBJ databases">
        <authorList>
            <consortium name="Lawrence Berkeley National Laboratory"/>
            <person name="Steindorff A."/>
            <person name="Hensen N."/>
            <person name="Bonometti L."/>
            <person name="Westerberg I."/>
            <person name="Brannstrom I.O."/>
            <person name="Guillou S."/>
            <person name="Cros-Aarteil S."/>
            <person name="Calhoun S."/>
            <person name="Haridas S."/>
            <person name="Kuo A."/>
            <person name="Mondo S."/>
            <person name="Pangilinan J."/>
            <person name="Riley R."/>
            <person name="Labutti K."/>
            <person name="Andreopoulos B."/>
            <person name="Lipzen A."/>
            <person name="Chen C."/>
            <person name="Yanf M."/>
            <person name="Daum C."/>
            <person name="Ng V."/>
            <person name="Clum A."/>
            <person name="Ohm R."/>
            <person name="Martin F."/>
            <person name="Silar P."/>
            <person name="Natvig D."/>
            <person name="Lalanne C."/>
            <person name="Gautier V."/>
            <person name="Ament-Velasquez S.L."/>
            <person name="Kruys A."/>
            <person name="Hutchinson M.I."/>
            <person name="Powell A.J."/>
            <person name="Barry K."/>
            <person name="Miller A.N."/>
            <person name="Grigoriev I.V."/>
            <person name="Debuchy R."/>
            <person name="Gladieux P."/>
            <person name="Thoren M.H."/>
            <person name="Johannesson H."/>
        </authorList>
    </citation>
    <scope>NUCLEOTIDE SEQUENCE</scope>
    <source>
        <strain evidence="2">CBS 123565</strain>
    </source>
</reference>
<name>A0AAN6ZE93_9PEZI</name>
<proteinExistence type="predicted"/>
<accession>A0AAN6ZE93</accession>
<dbReference type="EMBL" id="MU853408">
    <property type="protein sequence ID" value="KAK4134556.1"/>
    <property type="molecule type" value="Genomic_DNA"/>
</dbReference>
<keyword evidence="3" id="KW-1185">Reference proteome</keyword>
<feature type="region of interest" description="Disordered" evidence="1">
    <location>
        <begin position="1"/>
        <end position="20"/>
    </location>
</feature>
<evidence type="ECO:0000256" key="1">
    <source>
        <dbReference type="SAM" id="MobiDB-lite"/>
    </source>
</evidence>
<comment type="caution">
    <text evidence="2">The sequence shown here is derived from an EMBL/GenBank/DDBJ whole genome shotgun (WGS) entry which is preliminary data.</text>
</comment>